<name>A0AA86S177_9FABA</name>
<feature type="non-terminal residue" evidence="1">
    <location>
        <position position="79"/>
    </location>
</feature>
<dbReference type="Proteomes" id="UP001189624">
    <property type="component" value="Chromosome 1"/>
</dbReference>
<keyword evidence="2" id="KW-1185">Reference proteome</keyword>
<dbReference type="EMBL" id="OY731398">
    <property type="protein sequence ID" value="CAJ1832418.1"/>
    <property type="molecule type" value="Genomic_DNA"/>
</dbReference>
<evidence type="ECO:0000313" key="2">
    <source>
        <dbReference type="Proteomes" id="UP001189624"/>
    </source>
</evidence>
<protein>
    <submittedName>
        <fullName evidence="1">Uncharacterized protein</fullName>
    </submittedName>
</protein>
<proteinExistence type="predicted"/>
<gene>
    <name evidence="1" type="ORF">AYBTSS11_LOCUS1438</name>
</gene>
<evidence type="ECO:0000313" key="1">
    <source>
        <dbReference type="EMBL" id="CAJ1832418.1"/>
    </source>
</evidence>
<sequence length="79" mass="8784">MLQSLRISRLGSGKETTFILGDATRTKLPTPPFSAIRSTALQTLKFCKMRETSSVISKNSLALAKPQKDYLGNAKYYNE</sequence>
<reference evidence="1" key="1">
    <citation type="submission" date="2023-10" db="EMBL/GenBank/DDBJ databases">
        <authorList>
            <person name="Domelevo Entfellner J.-B."/>
        </authorList>
    </citation>
    <scope>NUCLEOTIDE SEQUENCE</scope>
</reference>
<dbReference type="AlphaFoldDB" id="A0AA86S177"/>
<dbReference type="Gramene" id="rna-AYBTSS11_LOCUS1438">
    <property type="protein sequence ID" value="CAJ1832418.1"/>
    <property type="gene ID" value="gene-AYBTSS11_LOCUS1438"/>
</dbReference>
<organism evidence="1 2">
    <name type="scientific">Sphenostylis stenocarpa</name>
    <dbReference type="NCBI Taxonomy" id="92480"/>
    <lineage>
        <taxon>Eukaryota</taxon>
        <taxon>Viridiplantae</taxon>
        <taxon>Streptophyta</taxon>
        <taxon>Embryophyta</taxon>
        <taxon>Tracheophyta</taxon>
        <taxon>Spermatophyta</taxon>
        <taxon>Magnoliopsida</taxon>
        <taxon>eudicotyledons</taxon>
        <taxon>Gunneridae</taxon>
        <taxon>Pentapetalae</taxon>
        <taxon>rosids</taxon>
        <taxon>fabids</taxon>
        <taxon>Fabales</taxon>
        <taxon>Fabaceae</taxon>
        <taxon>Papilionoideae</taxon>
        <taxon>50 kb inversion clade</taxon>
        <taxon>NPAAA clade</taxon>
        <taxon>indigoferoid/millettioid clade</taxon>
        <taxon>Phaseoleae</taxon>
        <taxon>Sphenostylis</taxon>
    </lineage>
</organism>
<accession>A0AA86S177</accession>